<dbReference type="SUPFAM" id="SSF53448">
    <property type="entry name" value="Nucleotide-diphospho-sugar transferases"/>
    <property type="match status" value="2"/>
</dbReference>
<dbReference type="OrthoDB" id="5291101at2"/>
<dbReference type="PANTHER" id="PTHR43179:SF7">
    <property type="entry name" value="RHAMNOSYLTRANSFERASE WBBL"/>
    <property type="match status" value="1"/>
</dbReference>
<dbReference type="Pfam" id="PF13641">
    <property type="entry name" value="Glyco_tranf_2_3"/>
    <property type="match status" value="1"/>
</dbReference>
<gene>
    <name evidence="1" type="ORF">GCM10011316_20780</name>
</gene>
<sequence length="505" mass="57237">MNRFCRAWSARSFLKRAQALAHAIAPGDIATQQQALSPVVLTLLCENGRPQPVSHPQVEVLADADLTWHFVARAKGRFVARLRAGDRLSPENICVLLRVLLGPAAGADLVYGDALLVDDAGRPSKPLLKPAFDPVLFAEIDYIGDFAVFRRERLLEQLEKEFDDEAASFRAVLDGYCERIDEYRILHLPYPLIATRAGPVRRTPRAKASSKRDGLAPPVNVIIPSRNGYELIRRTLTGVFEKTDYPALRVHVVDNGSDDAKVLDLYKEMSYRFSNFTYSVKMEPFNFSRSVNRGLSALPNGHVLLLNNDIEVIEPDWLKEMVACLSYDGVGIVGAKLLYPDERLQHAGVIVGMGQLASHWYYKLPRDTGGHFDRLKARNSMVCVTGAVMLISEACRQTVGLMDEENFAVAYNDVDYCMRAYRAGFRAVWTPYAEIIHHESVSRRKDRSRERRLQFGREKEALKRLHNTEVFEDPAYSPWLSKRPGRFRLRQHSGIPGPRTWWNQI</sequence>
<evidence type="ECO:0008006" key="3">
    <source>
        <dbReference type="Google" id="ProtNLM"/>
    </source>
</evidence>
<accession>A0A916TMA3</accession>
<dbReference type="Proteomes" id="UP000605148">
    <property type="component" value="Unassembled WGS sequence"/>
</dbReference>
<reference evidence="1" key="2">
    <citation type="submission" date="2020-09" db="EMBL/GenBank/DDBJ databases">
        <authorList>
            <person name="Sun Q."/>
            <person name="Zhou Y."/>
        </authorList>
    </citation>
    <scope>NUCLEOTIDE SEQUENCE</scope>
    <source>
        <strain evidence="1">CGMCC 1.12426</strain>
    </source>
</reference>
<organism evidence="1 2">
    <name type="scientific">Roseibium aquae</name>
    <dbReference type="NCBI Taxonomy" id="1323746"/>
    <lineage>
        <taxon>Bacteria</taxon>
        <taxon>Pseudomonadati</taxon>
        <taxon>Pseudomonadota</taxon>
        <taxon>Alphaproteobacteria</taxon>
        <taxon>Hyphomicrobiales</taxon>
        <taxon>Stappiaceae</taxon>
        <taxon>Roseibium</taxon>
    </lineage>
</organism>
<name>A0A916TMA3_9HYPH</name>
<dbReference type="RefSeq" id="WP_150496114.1">
    <property type="nucleotide sequence ID" value="NZ_BMFA01000005.1"/>
</dbReference>
<dbReference type="Gene3D" id="3.90.550.10">
    <property type="entry name" value="Spore Coat Polysaccharide Biosynthesis Protein SpsA, Chain A"/>
    <property type="match status" value="1"/>
</dbReference>
<dbReference type="EMBL" id="BMFA01000005">
    <property type="protein sequence ID" value="GGB48491.1"/>
    <property type="molecule type" value="Genomic_DNA"/>
</dbReference>
<protein>
    <recommendedName>
        <fullName evidence="3">GT2 family glycosyltransferase</fullName>
    </recommendedName>
</protein>
<evidence type="ECO:0000313" key="2">
    <source>
        <dbReference type="Proteomes" id="UP000605148"/>
    </source>
</evidence>
<dbReference type="PANTHER" id="PTHR43179">
    <property type="entry name" value="RHAMNOSYLTRANSFERASE WBBL"/>
    <property type="match status" value="1"/>
</dbReference>
<dbReference type="AlphaFoldDB" id="A0A916TMA3"/>
<keyword evidence="2" id="KW-1185">Reference proteome</keyword>
<comment type="caution">
    <text evidence="1">The sequence shown here is derived from an EMBL/GenBank/DDBJ whole genome shotgun (WGS) entry which is preliminary data.</text>
</comment>
<reference evidence="1" key="1">
    <citation type="journal article" date="2014" name="Int. J. Syst. Evol. Microbiol.">
        <title>Complete genome sequence of Corynebacterium casei LMG S-19264T (=DSM 44701T), isolated from a smear-ripened cheese.</title>
        <authorList>
            <consortium name="US DOE Joint Genome Institute (JGI-PGF)"/>
            <person name="Walter F."/>
            <person name="Albersmeier A."/>
            <person name="Kalinowski J."/>
            <person name="Ruckert C."/>
        </authorList>
    </citation>
    <scope>NUCLEOTIDE SEQUENCE</scope>
    <source>
        <strain evidence="1">CGMCC 1.12426</strain>
    </source>
</reference>
<dbReference type="InterPro" id="IPR029044">
    <property type="entry name" value="Nucleotide-diphossugar_trans"/>
</dbReference>
<proteinExistence type="predicted"/>
<evidence type="ECO:0000313" key="1">
    <source>
        <dbReference type="EMBL" id="GGB48491.1"/>
    </source>
</evidence>